<evidence type="ECO:0000313" key="5">
    <source>
        <dbReference type="Proteomes" id="UP000232188"/>
    </source>
</evidence>
<accession>A0A2M9YR58</accession>
<dbReference type="EMBL" id="NPDU01000006">
    <property type="protein sequence ID" value="PJZ63323.1"/>
    <property type="molecule type" value="Genomic_DNA"/>
</dbReference>
<evidence type="ECO:0000313" key="4">
    <source>
        <dbReference type="Proteomes" id="UP000232149"/>
    </source>
</evidence>
<dbReference type="EMBL" id="NPDV01000004">
    <property type="protein sequence ID" value="PJZ53999.1"/>
    <property type="molecule type" value="Genomic_DNA"/>
</dbReference>
<gene>
    <name evidence="3" type="ORF">CH376_03530</name>
    <name evidence="2" type="ORF">CH380_05605</name>
</gene>
<sequence>MEHSLKIVFTHCPDPNQFQPERTLPSSDFKMRNPNFALRFERIEHFLRQFYKDRKDQDILQNFRLVDVSPTNTSSTRKNIAHPKWTASDPRIKIRKD</sequence>
<dbReference type="AlphaFoldDB" id="A0A2M9YR58"/>
<name>A0A2M9YR58_9LEPT</name>
<feature type="region of interest" description="Disordered" evidence="1">
    <location>
        <begin position="70"/>
        <end position="97"/>
    </location>
</feature>
<evidence type="ECO:0000256" key="1">
    <source>
        <dbReference type="SAM" id="MobiDB-lite"/>
    </source>
</evidence>
<evidence type="ECO:0000313" key="2">
    <source>
        <dbReference type="EMBL" id="PJZ53999.1"/>
    </source>
</evidence>
<dbReference type="Proteomes" id="UP000232149">
    <property type="component" value="Unassembled WGS sequence"/>
</dbReference>
<evidence type="ECO:0000313" key="3">
    <source>
        <dbReference type="EMBL" id="PJZ63323.1"/>
    </source>
</evidence>
<reference evidence="4 5" key="1">
    <citation type="submission" date="2017-07" db="EMBL/GenBank/DDBJ databases">
        <title>Leptospira spp. isolated from tropical soils.</title>
        <authorList>
            <person name="Thibeaux R."/>
            <person name="Iraola G."/>
            <person name="Ferres I."/>
            <person name="Bierque E."/>
            <person name="Girault D."/>
            <person name="Soupe-Gilbert M.-E."/>
            <person name="Picardeau M."/>
            <person name="Goarant C."/>
        </authorList>
    </citation>
    <scope>NUCLEOTIDE SEQUENCE [LARGE SCALE GENOMIC DNA]</scope>
    <source>
        <strain evidence="2 5">FH2-B-C1</strain>
        <strain evidence="3 4">FH2-B-D1</strain>
    </source>
</reference>
<keyword evidence="4" id="KW-1185">Reference proteome</keyword>
<organism evidence="2 5">
    <name type="scientific">Leptospira adleri</name>
    <dbReference type="NCBI Taxonomy" id="2023186"/>
    <lineage>
        <taxon>Bacteria</taxon>
        <taxon>Pseudomonadati</taxon>
        <taxon>Spirochaetota</taxon>
        <taxon>Spirochaetia</taxon>
        <taxon>Leptospirales</taxon>
        <taxon>Leptospiraceae</taxon>
        <taxon>Leptospira</taxon>
    </lineage>
</organism>
<dbReference type="Proteomes" id="UP000232188">
    <property type="component" value="Unassembled WGS sequence"/>
</dbReference>
<proteinExistence type="predicted"/>
<protein>
    <submittedName>
        <fullName evidence="2">Uncharacterized protein</fullName>
    </submittedName>
</protein>
<comment type="caution">
    <text evidence="2">The sequence shown here is derived from an EMBL/GenBank/DDBJ whole genome shotgun (WGS) entry which is preliminary data.</text>
</comment>